<evidence type="ECO:0000313" key="4">
    <source>
        <dbReference type="Proteomes" id="UP000467841"/>
    </source>
</evidence>
<dbReference type="EMBL" id="CACVBM020000066">
    <property type="protein sequence ID" value="CAA7013790.1"/>
    <property type="molecule type" value="Genomic_DNA"/>
</dbReference>
<dbReference type="GO" id="GO:0005737">
    <property type="term" value="C:cytoplasm"/>
    <property type="evidence" value="ECO:0007669"/>
    <property type="project" value="TreeGrafter"/>
</dbReference>
<keyword evidence="1" id="KW-0732">Signal</keyword>
<gene>
    <name evidence="3" type="ORF">MERR_LOCUS1024</name>
</gene>
<dbReference type="Gene3D" id="3.40.30.10">
    <property type="entry name" value="Glutaredoxin"/>
    <property type="match status" value="1"/>
</dbReference>
<evidence type="ECO:0000259" key="2">
    <source>
        <dbReference type="PROSITE" id="PS51352"/>
    </source>
</evidence>
<accession>A0A6D2HHJ4</accession>
<protein>
    <recommendedName>
        <fullName evidence="2">Thioredoxin domain-containing protein</fullName>
    </recommendedName>
</protein>
<sequence length="154" mass="17277">MEPISGVSYRMVLMVTCLVCLGFSVGMCSDALIKTVVSNDDLVYSTKLKLVPTISGSDWDSLVMQSKVPVMILFRADGCITCRAIDVVLDQMSLEYADNVFKFYRIDINKESDIANRYAVQSTPTTLVFIQGDEWARVPGVDTDRLWEIVREFA</sequence>
<dbReference type="Proteomes" id="UP000467841">
    <property type="component" value="Unassembled WGS sequence"/>
</dbReference>
<dbReference type="PANTHER" id="PTHR45663:SF32">
    <property type="entry name" value="THIOREDOXIN FAMILY PROTEIN-RELATED"/>
    <property type="match status" value="1"/>
</dbReference>
<dbReference type="GO" id="GO:0015035">
    <property type="term" value="F:protein-disulfide reductase activity"/>
    <property type="evidence" value="ECO:0007669"/>
    <property type="project" value="TreeGrafter"/>
</dbReference>
<dbReference type="InterPro" id="IPR013766">
    <property type="entry name" value="Thioredoxin_domain"/>
</dbReference>
<feature type="chain" id="PRO_5025348354" description="Thioredoxin domain-containing protein" evidence="1">
    <location>
        <begin position="27"/>
        <end position="154"/>
    </location>
</feature>
<dbReference type="PANTHER" id="PTHR45663">
    <property type="entry name" value="GEO12009P1"/>
    <property type="match status" value="1"/>
</dbReference>
<feature type="domain" description="Thioredoxin" evidence="2">
    <location>
        <begin position="37"/>
        <end position="154"/>
    </location>
</feature>
<dbReference type="InterPro" id="IPR036249">
    <property type="entry name" value="Thioredoxin-like_sf"/>
</dbReference>
<dbReference type="PROSITE" id="PS51352">
    <property type="entry name" value="THIOREDOXIN_2"/>
    <property type="match status" value="1"/>
</dbReference>
<name>A0A6D2HHJ4_9BRAS</name>
<dbReference type="SUPFAM" id="SSF52833">
    <property type="entry name" value="Thioredoxin-like"/>
    <property type="match status" value="1"/>
</dbReference>
<comment type="caution">
    <text evidence="3">The sequence shown here is derived from an EMBL/GenBank/DDBJ whole genome shotgun (WGS) entry which is preliminary data.</text>
</comment>
<evidence type="ECO:0000313" key="3">
    <source>
        <dbReference type="EMBL" id="CAA7013790.1"/>
    </source>
</evidence>
<feature type="signal peptide" evidence="1">
    <location>
        <begin position="1"/>
        <end position="26"/>
    </location>
</feature>
<organism evidence="3 4">
    <name type="scientific">Microthlaspi erraticum</name>
    <dbReference type="NCBI Taxonomy" id="1685480"/>
    <lineage>
        <taxon>Eukaryota</taxon>
        <taxon>Viridiplantae</taxon>
        <taxon>Streptophyta</taxon>
        <taxon>Embryophyta</taxon>
        <taxon>Tracheophyta</taxon>
        <taxon>Spermatophyta</taxon>
        <taxon>Magnoliopsida</taxon>
        <taxon>eudicotyledons</taxon>
        <taxon>Gunneridae</taxon>
        <taxon>Pentapetalae</taxon>
        <taxon>rosids</taxon>
        <taxon>malvids</taxon>
        <taxon>Brassicales</taxon>
        <taxon>Brassicaceae</taxon>
        <taxon>Coluteocarpeae</taxon>
        <taxon>Microthlaspi</taxon>
    </lineage>
</organism>
<dbReference type="OrthoDB" id="1113108at2759"/>
<evidence type="ECO:0000256" key="1">
    <source>
        <dbReference type="SAM" id="SignalP"/>
    </source>
</evidence>
<reference evidence="3" key="1">
    <citation type="submission" date="2020-01" db="EMBL/GenBank/DDBJ databases">
        <authorList>
            <person name="Mishra B."/>
        </authorList>
    </citation>
    <scope>NUCLEOTIDE SEQUENCE [LARGE SCALE GENOMIC DNA]</scope>
</reference>
<proteinExistence type="predicted"/>
<dbReference type="Pfam" id="PF00085">
    <property type="entry name" value="Thioredoxin"/>
    <property type="match status" value="1"/>
</dbReference>
<dbReference type="CDD" id="cd02947">
    <property type="entry name" value="TRX_family"/>
    <property type="match status" value="1"/>
</dbReference>
<keyword evidence="4" id="KW-1185">Reference proteome</keyword>
<dbReference type="AlphaFoldDB" id="A0A6D2HHJ4"/>